<gene>
    <name evidence="7" type="ORF">PZL22_006083</name>
</gene>
<dbReference type="InterPro" id="IPR039424">
    <property type="entry name" value="SBP_5"/>
</dbReference>
<protein>
    <submittedName>
        <fullName evidence="7">Peptide ABC transporter substrate-binding protein</fullName>
    </submittedName>
</protein>
<keyword evidence="8" id="KW-1185">Reference proteome</keyword>
<keyword evidence="4 5" id="KW-0732">Signal</keyword>
<dbReference type="PIRSF" id="PIRSF002741">
    <property type="entry name" value="MppA"/>
    <property type="match status" value="1"/>
</dbReference>
<evidence type="ECO:0000256" key="4">
    <source>
        <dbReference type="ARBA" id="ARBA00022729"/>
    </source>
</evidence>
<dbReference type="PROSITE" id="PS51318">
    <property type="entry name" value="TAT"/>
    <property type="match status" value="1"/>
</dbReference>
<dbReference type="Proteomes" id="UP001233264">
    <property type="component" value="Plasmid pSkuCCBAU71714a"/>
</dbReference>
<organism evidence="7 8">
    <name type="scientific">Sinorhizobium kummerowiae</name>
    <dbReference type="NCBI Taxonomy" id="158892"/>
    <lineage>
        <taxon>Bacteria</taxon>
        <taxon>Pseudomonadati</taxon>
        <taxon>Pseudomonadota</taxon>
        <taxon>Alphaproteobacteria</taxon>
        <taxon>Hyphomicrobiales</taxon>
        <taxon>Rhizobiaceae</taxon>
        <taxon>Sinorhizobium/Ensifer group</taxon>
        <taxon>Sinorhizobium</taxon>
    </lineage>
</organism>
<dbReference type="InterPro" id="IPR000914">
    <property type="entry name" value="SBP_5_dom"/>
</dbReference>
<dbReference type="InterPro" id="IPR006311">
    <property type="entry name" value="TAT_signal"/>
</dbReference>
<proteinExistence type="inferred from homology"/>
<keyword evidence="7" id="KW-0614">Plasmid</keyword>
<comment type="similarity">
    <text evidence="2">Belongs to the bacterial solute-binding protein 5 family.</text>
</comment>
<evidence type="ECO:0000259" key="6">
    <source>
        <dbReference type="Pfam" id="PF00496"/>
    </source>
</evidence>
<feature type="chain" id="PRO_5045623278" evidence="5">
    <location>
        <begin position="32"/>
        <end position="556"/>
    </location>
</feature>
<dbReference type="InterPro" id="IPR030678">
    <property type="entry name" value="Peptide/Ni-bd"/>
</dbReference>
<evidence type="ECO:0000313" key="8">
    <source>
        <dbReference type="Proteomes" id="UP001233264"/>
    </source>
</evidence>
<evidence type="ECO:0000256" key="5">
    <source>
        <dbReference type="SAM" id="SignalP"/>
    </source>
</evidence>
<evidence type="ECO:0000256" key="2">
    <source>
        <dbReference type="ARBA" id="ARBA00005695"/>
    </source>
</evidence>
<sequence>MEDFYFNRRFVLKGLLAGTAAPFIASSHAFAASVSCGDQIVRVAGMAAPDTMNPFATWSSFWPTTFTYDFLVGVDAQRHPDRPGFAKEWSVDKKELIWTFKIWPRMKWSDGKPATAKDVAFTYEYLKNSIGMPDELNVGWNNTSGLGQVESIEVLDETTLRIITKSPTRWPVDNTIMIVPEHIWSSVSYADARGTFRNEPPLVGTGPMIVSEFQQGQFAGLTPNAHFRKGQPNIAGLIFSFFPNADSIAQGLKSGNLDYGMNLTSAQWSDLSKDEAIVVGQGRTEARNYLAFNTAPGKGAGSTKALQDKAFRDAIGYAIDQKVIAERAFRGHADPGVGLVMPSVSDYYSGLDDIKRHFDLEEAARRLDAAGYKDSDGDGVREDTDGNRLQLELITGTGSGTIETPVTAVQLVAGWLGQIGIPVSVIQLDPGALEARTASPDQGGGAWDLLVYGSWLTPSATDLLVLGKRDHTSNNAYWQNSEFDRLASEVEGTADIKKSQALVDKAERLIYQEAPYIILAYPFMLDARRKDCFQGWGTEDMFSMWSYFPFDRLKAM</sequence>
<dbReference type="SUPFAM" id="SSF53850">
    <property type="entry name" value="Periplasmic binding protein-like II"/>
    <property type="match status" value="1"/>
</dbReference>
<dbReference type="Gene3D" id="3.10.105.10">
    <property type="entry name" value="Dipeptide-binding Protein, Domain 3"/>
    <property type="match status" value="1"/>
</dbReference>
<dbReference type="PANTHER" id="PTHR30290">
    <property type="entry name" value="PERIPLASMIC BINDING COMPONENT OF ABC TRANSPORTER"/>
    <property type="match status" value="1"/>
</dbReference>
<feature type="signal peptide" evidence="5">
    <location>
        <begin position="1"/>
        <end position="31"/>
    </location>
</feature>
<dbReference type="CDD" id="cd08513">
    <property type="entry name" value="PBP2_thermophilic_Hb8_like"/>
    <property type="match status" value="1"/>
</dbReference>
<name>A0ABY8TDA8_9HYPH</name>
<evidence type="ECO:0000313" key="7">
    <source>
        <dbReference type="EMBL" id="WHS95896.1"/>
    </source>
</evidence>
<dbReference type="Pfam" id="PF00496">
    <property type="entry name" value="SBP_bac_5"/>
    <property type="match status" value="1"/>
</dbReference>
<evidence type="ECO:0000256" key="3">
    <source>
        <dbReference type="ARBA" id="ARBA00022448"/>
    </source>
</evidence>
<dbReference type="EMBL" id="CP120366">
    <property type="protein sequence ID" value="WHS95896.1"/>
    <property type="molecule type" value="Genomic_DNA"/>
</dbReference>
<feature type="domain" description="Solute-binding protein family 5" evidence="6">
    <location>
        <begin position="83"/>
        <end position="457"/>
    </location>
</feature>
<dbReference type="RefSeq" id="WP_127701723.1">
    <property type="nucleotide sequence ID" value="NZ_CP120366.1"/>
</dbReference>
<keyword evidence="3" id="KW-0813">Transport</keyword>
<dbReference type="Gene3D" id="3.40.190.10">
    <property type="entry name" value="Periplasmic binding protein-like II"/>
    <property type="match status" value="1"/>
</dbReference>
<accession>A0ABY8TDA8</accession>
<evidence type="ECO:0000256" key="1">
    <source>
        <dbReference type="ARBA" id="ARBA00004418"/>
    </source>
</evidence>
<dbReference type="PANTHER" id="PTHR30290:SF10">
    <property type="entry name" value="PERIPLASMIC OLIGOPEPTIDE-BINDING PROTEIN-RELATED"/>
    <property type="match status" value="1"/>
</dbReference>
<geneLocation type="plasmid" evidence="7 8">
    <name>pSkuCCBAU71714a</name>
</geneLocation>
<comment type="subcellular location">
    <subcellularLocation>
        <location evidence="1">Periplasm</location>
    </subcellularLocation>
</comment>
<reference evidence="7 8" key="1">
    <citation type="submission" date="2023-03" db="EMBL/GenBank/DDBJ databases">
        <authorList>
            <person name="Menendez E."/>
            <person name="Kaur S."/>
            <person name="Flores-Felix J.D."/>
            <person name="diCenzo G.C."/>
            <person name="Peix A."/>
            <person name="Velazquez E."/>
        </authorList>
    </citation>
    <scope>NUCLEOTIDE SEQUENCE [LARGE SCALE GENOMIC DNA]</scope>
    <source>
        <strain evidence="7 8">CCBAU 71714</strain>
        <plasmid evidence="7 8">pSkuCCBAU71714a</plasmid>
    </source>
</reference>